<dbReference type="Gene3D" id="3.30.710.10">
    <property type="entry name" value="Potassium Channel Kv1.1, Chain A"/>
    <property type="match status" value="1"/>
</dbReference>
<evidence type="ECO:0000259" key="1">
    <source>
        <dbReference type="PROSITE" id="PS50097"/>
    </source>
</evidence>
<feature type="domain" description="BTB" evidence="1">
    <location>
        <begin position="24"/>
        <end position="94"/>
    </location>
</feature>
<dbReference type="Proteomes" id="UP001362999">
    <property type="component" value="Unassembled WGS sequence"/>
</dbReference>
<evidence type="ECO:0000313" key="3">
    <source>
        <dbReference type="Proteomes" id="UP001362999"/>
    </source>
</evidence>
<reference evidence="2 3" key="1">
    <citation type="journal article" date="2024" name="J Genomics">
        <title>Draft genome sequencing and assembly of Favolaschia claudopus CIRM-BRFM 2984 isolated from oak limbs.</title>
        <authorList>
            <person name="Navarro D."/>
            <person name="Drula E."/>
            <person name="Chaduli D."/>
            <person name="Cazenave R."/>
            <person name="Ahrendt S."/>
            <person name="Wang J."/>
            <person name="Lipzen A."/>
            <person name="Daum C."/>
            <person name="Barry K."/>
            <person name="Grigoriev I.V."/>
            <person name="Favel A."/>
            <person name="Rosso M.N."/>
            <person name="Martin F."/>
        </authorList>
    </citation>
    <scope>NUCLEOTIDE SEQUENCE [LARGE SCALE GENOMIC DNA]</scope>
    <source>
        <strain evidence="2 3">CIRM-BRFM 2984</strain>
    </source>
</reference>
<dbReference type="PROSITE" id="PS50097">
    <property type="entry name" value="BTB"/>
    <property type="match status" value="1"/>
</dbReference>
<name>A0AAV9ZSV4_9AGAR</name>
<dbReference type="SUPFAM" id="SSF54695">
    <property type="entry name" value="POZ domain"/>
    <property type="match status" value="1"/>
</dbReference>
<dbReference type="CDD" id="cd18186">
    <property type="entry name" value="BTB_POZ_ZBTB_KLHL-like"/>
    <property type="match status" value="1"/>
</dbReference>
<accession>A0AAV9ZSV4</accession>
<comment type="caution">
    <text evidence="2">The sequence shown here is derived from an EMBL/GenBank/DDBJ whole genome shotgun (WGS) entry which is preliminary data.</text>
</comment>
<dbReference type="InterPro" id="IPR000210">
    <property type="entry name" value="BTB/POZ_dom"/>
</dbReference>
<dbReference type="EMBL" id="JAWWNJ010000115">
    <property type="protein sequence ID" value="KAK6991861.1"/>
    <property type="molecule type" value="Genomic_DNA"/>
</dbReference>
<dbReference type="SMART" id="SM00225">
    <property type="entry name" value="BTB"/>
    <property type="match status" value="1"/>
</dbReference>
<proteinExistence type="predicted"/>
<protein>
    <recommendedName>
        <fullName evidence="1">BTB domain-containing protein</fullName>
    </recommendedName>
</protein>
<dbReference type="InterPro" id="IPR011333">
    <property type="entry name" value="SKP1/BTB/POZ_sf"/>
</dbReference>
<evidence type="ECO:0000313" key="2">
    <source>
        <dbReference type="EMBL" id="KAK6991861.1"/>
    </source>
</evidence>
<dbReference type="AlphaFoldDB" id="A0AAV9ZSV4"/>
<dbReference type="Pfam" id="PF00651">
    <property type="entry name" value="BTB"/>
    <property type="match status" value="1"/>
</dbReference>
<sequence length="311" mass="34643">MAQAEQSPSAPSFVATAPFDDVSADTILRSSDGIDFHVWRVVLSSASPFFRDMFSLPQDTSFDAGIPVIPVAENSQLLDVFLRFWYPGATQKPFEDLDQLADVIELAMMKYDLQYLAPLLRRQLVTYKEAHCLSVFALACYYGWLDIAKEAARQALALNLRFLISAKSPHLDRITGQQFQSLQRYHVECSKAASAAGRSLIWTDTEYAWLKCATCEPYPWQQHSAVGPPVTARAWIFQYLDNAAALLKEKPATNLKDDALIAGAHQKIVACGQLAGSSHCQNNGLRDLFKFITEKYISAINEAIEAVSLRI</sequence>
<organism evidence="2 3">
    <name type="scientific">Favolaschia claudopus</name>
    <dbReference type="NCBI Taxonomy" id="2862362"/>
    <lineage>
        <taxon>Eukaryota</taxon>
        <taxon>Fungi</taxon>
        <taxon>Dikarya</taxon>
        <taxon>Basidiomycota</taxon>
        <taxon>Agaricomycotina</taxon>
        <taxon>Agaricomycetes</taxon>
        <taxon>Agaricomycetidae</taxon>
        <taxon>Agaricales</taxon>
        <taxon>Marasmiineae</taxon>
        <taxon>Mycenaceae</taxon>
        <taxon>Favolaschia</taxon>
    </lineage>
</organism>
<gene>
    <name evidence="2" type="ORF">R3P38DRAFT_3091233</name>
</gene>
<keyword evidence="3" id="KW-1185">Reference proteome</keyword>